<evidence type="ECO:0000313" key="1">
    <source>
        <dbReference type="EMBL" id="KAJ1356970.1"/>
    </source>
</evidence>
<evidence type="ECO:0000313" key="2">
    <source>
        <dbReference type="Proteomes" id="UP001196413"/>
    </source>
</evidence>
<keyword evidence="2" id="KW-1185">Reference proteome</keyword>
<sequence>MGVLRPNDSLDKRRFESASRFQYEERHGALPLQEVPARREARRLPNTVSPSKPERCANIGVHKWLPASDGQRHKNNTALEQLLETAEKNEPHISG</sequence>
<accession>A0AAD5ME71</accession>
<organism evidence="1 2">
    <name type="scientific">Parelaphostrongylus tenuis</name>
    <name type="common">Meningeal worm</name>
    <dbReference type="NCBI Taxonomy" id="148309"/>
    <lineage>
        <taxon>Eukaryota</taxon>
        <taxon>Metazoa</taxon>
        <taxon>Ecdysozoa</taxon>
        <taxon>Nematoda</taxon>
        <taxon>Chromadorea</taxon>
        <taxon>Rhabditida</taxon>
        <taxon>Rhabditina</taxon>
        <taxon>Rhabditomorpha</taxon>
        <taxon>Strongyloidea</taxon>
        <taxon>Metastrongylidae</taxon>
        <taxon>Parelaphostrongylus</taxon>
    </lineage>
</organism>
<gene>
    <name evidence="1" type="ORF">KIN20_014979</name>
</gene>
<proteinExistence type="predicted"/>
<protein>
    <submittedName>
        <fullName evidence="1">Uncharacterized protein</fullName>
    </submittedName>
</protein>
<dbReference type="EMBL" id="JAHQIW010002983">
    <property type="protein sequence ID" value="KAJ1356970.1"/>
    <property type="molecule type" value="Genomic_DNA"/>
</dbReference>
<reference evidence="1" key="1">
    <citation type="submission" date="2021-06" db="EMBL/GenBank/DDBJ databases">
        <title>Parelaphostrongylus tenuis whole genome reference sequence.</title>
        <authorList>
            <person name="Garwood T.J."/>
            <person name="Larsen P.A."/>
            <person name="Fountain-Jones N.M."/>
            <person name="Garbe J.R."/>
            <person name="Macchietto M.G."/>
            <person name="Kania S.A."/>
            <person name="Gerhold R.W."/>
            <person name="Richards J.E."/>
            <person name="Wolf T.M."/>
        </authorList>
    </citation>
    <scope>NUCLEOTIDE SEQUENCE</scope>
    <source>
        <strain evidence="1">MNPRO001-30</strain>
        <tissue evidence="1">Meninges</tissue>
    </source>
</reference>
<dbReference type="AlphaFoldDB" id="A0AAD5ME71"/>
<dbReference type="Proteomes" id="UP001196413">
    <property type="component" value="Unassembled WGS sequence"/>
</dbReference>
<name>A0AAD5ME71_PARTN</name>
<comment type="caution">
    <text evidence="1">The sequence shown here is derived from an EMBL/GenBank/DDBJ whole genome shotgun (WGS) entry which is preliminary data.</text>
</comment>